<name>A0A383E835_9ZZZZ</name>
<dbReference type="EMBL" id="UINC01223714">
    <property type="protein sequence ID" value="SVE53022.1"/>
    <property type="molecule type" value="Genomic_DNA"/>
</dbReference>
<sequence length="46" mass="5111">MPIIKGICEMCGGSLDEASRRKVGDTLYVILRCMKCNHVVARNTVE</sequence>
<evidence type="ECO:0000313" key="1">
    <source>
        <dbReference type="EMBL" id="SVE53022.1"/>
    </source>
</evidence>
<reference evidence="1" key="1">
    <citation type="submission" date="2018-05" db="EMBL/GenBank/DDBJ databases">
        <authorList>
            <person name="Lanie J.A."/>
            <person name="Ng W.-L."/>
            <person name="Kazmierczak K.M."/>
            <person name="Andrzejewski T.M."/>
            <person name="Davidsen T.M."/>
            <person name="Wayne K.J."/>
            <person name="Tettelin H."/>
            <person name="Glass J.I."/>
            <person name="Rusch D."/>
            <person name="Podicherti R."/>
            <person name="Tsui H.-C.T."/>
            <person name="Winkler M.E."/>
        </authorList>
    </citation>
    <scope>NUCLEOTIDE SEQUENCE</scope>
</reference>
<organism evidence="1">
    <name type="scientific">marine metagenome</name>
    <dbReference type="NCBI Taxonomy" id="408172"/>
    <lineage>
        <taxon>unclassified sequences</taxon>
        <taxon>metagenomes</taxon>
        <taxon>ecological metagenomes</taxon>
    </lineage>
</organism>
<accession>A0A383E835</accession>
<gene>
    <name evidence="1" type="ORF">METZ01_LOCUS505876</name>
</gene>
<protein>
    <submittedName>
        <fullName evidence="1">Uncharacterized protein</fullName>
    </submittedName>
</protein>
<proteinExistence type="predicted"/>
<dbReference type="AlphaFoldDB" id="A0A383E835"/>